<reference evidence="2" key="1">
    <citation type="journal article" date="2017" name="Plant J.">
        <title>The pomegranate (Punica granatum L.) genome and the genomics of punicalagin biosynthesis.</title>
        <authorList>
            <person name="Qin G."/>
            <person name="Xu C."/>
            <person name="Ming R."/>
            <person name="Tang H."/>
            <person name="Guyot R."/>
            <person name="Kramer E.M."/>
            <person name="Hu Y."/>
            <person name="Yi X."/>
            <person name="Qi Y."/>
            <person name="Xu X."/>
            <person name="Gao Z."/>
            <person name="Pan H."/>
            <person name="Jian J."/>
            <person name="Tian Y."/>
            <person name="Yue Z."/>
            <person name="Xu Y."/>
        </authorList>
    </citation>
    <scope>NUCLEOTIDE SEQUENCE [LARGE SCALE GENOMIC DNA]</scope>
    <source>
        <strain evidence="2">cv. Dabenzi</strain>
    </source>
</reference>
<accession>A0A218WFS9</accession>
<protein>
    <submittedName>
        <fullName evidence="1">Uncharacterized protein</fullName>
    </submittedName>
</protein>
<evidence type="ECO:0000313" key="2">
    <source>
        <dbReference type="Proteomes" id="UP000197138"/>
    </source>
</evidence>
<dbReference type="EMBL" id="MTKT01004399">
    <property type="protein sequence ID" value="OWM71687.1"/>
    <property type="molecule type" value="Genomic_DNA"/>
</dbReference>
<evidence type="ECO:0000313" key="1">
    <source>
        <dbReference type="EMBL" id="OWM71687.1"/>
    </source>
</evidence>
<comment type="caution">
    <text evidence="1">The sequence shown here is derived from an EMBL/GenBank/DDBJ whole genome shotgun (WGS) entry which is preliminary data.</text>
</comment>
<sequence length="104" mass="11654">MMGEGWPAWPVPSVFRMLLPPQKLDGLLRHDGEHIEKLFAKTGAHIRIVDDPFGMALKVVYDLSFYRILPCKCKLRTGIRGATVTIKPTRGVPEELTVKVRGNA</sequence>
<gene>
    <name evidence="1" type="ORF">CDL15_Pgr005875</name>
</gene>
<name>A0A218WFS9_PUNGR</name>
<proteinExistence type="predicted"/>
<dbReference type="AlphaFoldDB" id="A0A218WFS9"/>
<dbReference type="Proteomes" id="UP000197138">
    <property type="component" value="Unassembled WGS sequence"/>
</dbReference>
<organism evidence="1 2">
    <name type="scientific">Punica granatum</name>
    <name type="common">Pomegranate</name>
    <dbReference type="NCBI Taxonomy" id="22663"/>
    <lineage>
        <taxon>Eukaryota</taxon>
        <taxon>Viridiplantae</taxon>
        <taxon>Streptophyta</taxon>
        <taxon>Embryophyta</taxon>
        <taxon>Tracheophyta</taxon>
        <taxon>Spermatophyta</taxon>
        <taxon>Magnoliopsida</taxon>
        <taxon>eudicotyledons</taxon>
        <taxon>Gunneridae</taxon>
        <taxon>Pentapetalae</taxon>
        <taxon>rosids</taxon>
        <taxon>malvids</taxon>
        <taxon>Myrtales</taxon>
        <taxon>Lythraceae</taxon>
        <taxon>Punica</taxon>
    </lineage>
</organism>